<organism evidence="1 2">
    <name type="scientific">Funneliformis caledonium</name>
    <dbReference type="NCBI Taxonomy" id="1117310"/>
    <lineage>
        <taxon>Eukaryota</taxon>
        <taxon>Fungi</taxon>
        <taxon>Fungi incertae sedis</taxon>
        <taxon>Mucoromycota</taxon>
        <taxon>Glomeromycotina</taxon>
        <taxon>Glomeromycetes</taxon>
        <taxon>Glomerales</taxon>
        <taxon>Glomeraceae</taxon>
        <taxon>Funneliformis</taxon>
    </lineage>
</organism>
<feature type="non-terminal residue" evidence="1">
    <location>
        <position position="142"/>
    </location>
</feature>
<dbReference type="Proteomes" id="UP000789570">
    <property type="component" value="Unassembled WGS sequence"/>
</dbReference>
<accession>A0A9N9EH54</accession>
<evidence type="ECO:0000313" key="2">
    <source>
        <dbReference type="Proteomes" id="UP000789570"/>
    </source>
</evidence>
<proteinExistence type="predicted"/>
<comment type="caution">
    <text evidence="1">The sequence shown here is derived from an EMBL/GenBank/DDBJ whole genome shotgun (WGS) entry which is preliminary data.</text>
</comment>
<dbReference type="OrthoDB" id="2349711at2759"/>
<gene>
    <name evidence="1" type="ORF">FCALED_LOCUS12049</name>
</gene>
<protein>
    <submittedName>
        <fullName evidence="1">16930_t:CDS:1</fullName>
    </submittedName>
</protein>
<sequence>MDRLPDNKKLDVKETYESQRKLVNQKLIPLIQKSINKQTFPVVDGVIKKHANSRHAEKRERQAKTIDKLARIDDRLVGKLYNDELQPILTDNQYHSLEASETDDDNPNKRKIVIQDLAWRSFTEIILTMSSTRHRRHAEHEN</sequence>
<dbReference type="AlphaFoldDB" id="A0A9N9EH54"/>
<dbReference type="EMBL" id="CAJVPQ010005526">
    <property type="protein sequence ID" value="CAG8671621.1"/>
    <property type="molecule type" value="Genomic_DNA"/>
</dbReference>
<keyword evidence="2" id="KW-1185">Reference proteome</keyword>
<reference evidence="1" key="1">
    <citation type="submission" date="2021-06" db="EMBL/GenBank/DDBJ databases">
        <authorList>
            <person name="Kallberg Y."/>
            <person name="Tangrot J."/>
            <person name="Rosling A."/>
        </authorList>
    </citation>
    <scope>NUCLEOTIDE SEQUENCE</scope>
    <source>
        <strain evidence="1">UK204</strain>
    </source>
</reference>
<evidence type="ECO:0000313" key="1">
    <source>
        <dbReference type="EMBL" id="CAG8671621.1"/>
    </source>
</evidence>
<name>A0A9N9EH54_9GLOM</name>